<dbReference type="EnsemblMetazoa" id="BGLB034278-RA">
    <property type="protein sequence ID" value="BGLB034278-PA"/>
    <property type="gene ID" value="BGLB034278"/>
</dbReference>
<dbReference type="Proteomes" id="UP000076420">
    <property type="component" value="Unassembled WGS sequence"/>
</dbReference>
<evidence type="ECO:0000313" key="2">
    <source>
        <dbReference type="Proteomes" id="UP000076420"/>
    </source>
</evidence>
<dbReference type="OrthoDB" id="533331at2759"/>
<dbReference type="RefSeq" id="XP_013091273.2">
    <property type="nucleotide sequence ID" value="XM_013235819.2"/>
</dbReference>
<dbReference type="STRING" id="6526.A0A2C9LRV5"/>
<dbReference type="KEGG" id="bgt:106074926"/>
<dbReference type="VEuPathDB" id="VectorBase:BGLAX_035574"/>
<reference evidence="1" key="1">
    <citation type="submission" date="2020-05" db="UniProtKB">
        <authorList>
            <consortium name="EnsemblMetazoa"/>
        </authorList>
    </citation>
    <scope>IDENTIFICATION</scope>
    <source>
        <strain evidence="1">BB02</strain>
    </source>
</reference>
<accession>A0A2C9LRV5</accession>
<protein>
    <submittedName>
        <fullName evidence="1">Uncharacterized protein</fullName>
    </submittedName>
</protein>
<gene>
    <name evidence="1" type="primary">106074926</name>
</gene>
<evidence type="ECO:0000313" key="1">
    <source>
        <dbReference type="EnsemblMetazoa" id="BGLB034278-PA"/>
    </source>
</evidence>
<organism evidence="1 2">
    <name type="scientific">Biomphalaria glabrata</name>
    <name type="common">Bloodfluke planorb</name>
    <name type="synonym">Freshwater snail</name>
    <dbReference type="NCBI Taxonomy" id="6526"/>
    <lineage>
        <taxon>Eukaryota</taxon>
        <taxon>Metazoa</taxon>
        <taxon>Spiralia</taxon>
        <taxon>Lophotrochozoa</taxon>
        <taxon>Mollusca</taxon>
        <taxon>Gastropoda</taxon>
        <taxon>Heterobranchia</taxon>
        <taxon>Euthyneura</taxon>
        <taxon>Panpulmonata</taxon>
        <taxon>Hygrophila</taxon>
        <taxon>Lymnaeoidea</taxon>
        <taxon>Planorbidae</taxon>
        <taxon>Biomphalaria</taxon>
    </lineage>
</organism>
<sequence>MMAASCTQPVVVPENYFPAFKVEVLLHAPIQVYQTSEADLHIDLMMLCYQLDTICKQGLAKCPETKRASILRNSKATLVYNNIQQVLFKLLKSTNSGNIASFPIDSGLEELFPRVSAYMAGNEHLISSFKSPAVDEYFSQLSSMHHLLSLSKQIHEEVESQSRPKYLAHQLAILYQAIVNLPSGENVFSKHKKNLEENFPILKRHLAELSEEGESLSSEVREWVLDFTDSLMQGIRSMPSAMTRELLPLAMSFTSMS</sequence>
<dbReference type="AlphaFoldDB" id="A0A2C9LRV5"/>
<name>A0A2C9LRV5_BIOGL</name>
<proteinExistence type="predicted"/>
<dbReference type="VEuPathDB" id="VectorBase:BGLB034278"/>